<dbReference type="RefSeq" id="WP_144230121.1">
    <property type="nucleotide sequence ID" value="NZ_CBCRVV010000032.1"/>
</dbReference>
<name>A0A556QSG6_9BACT</name>
<evidence type="ECO:0000313" key="4">
    <source>
        <dbReference type="Proteomes" id="UP000315648"/>
    </source>
</evidence>
<gene>
    <name evidence="3" type="ORF">FPL22_09930</name>
</gene>
<dbReference type="EMBL" id="VMBG01000001">
    <property type="protein sequence ID" value="TSJ79580.1"/>
    <property type="molecule type" value="Genomic_DNA"/>
</dbReference>
<organism evidence="3 4">
    <name type="scientific">Rariglobus hedericola</name>
    <dbReference type="NCBI Taxonomy" id="2597822"/>
    <lineage>
        <taxon>Bacteria</taxon>
        <taxon>Pseudomonadati</taxon>
        <taxon>Verrucomicrobiota</taxon>
        <taxon>Opitutia</taxon>
        <taxon>Opitutales</taxon>
        <taxon>Opitutaceae</taxon>
        <taxon>Rariglobus</taxon>
    </lineage>
</organism>
<dbReference type="Gene3D" id="1.50.10.100">
    <property type="entry name" value="Chondroitin AC/alginate lyase"/>
    <property type="match status" value="1"/>
</dbReference>
<evidence type="ECO:0000259" key="2">
    <source>
        <dbReference type="Pfam" id="PF07940"/>
    </source>
</evidence>
<evidence type="ECO:0000313" key="3">
    <source>
        <dbReference type="EMBL" id="TSJ79580.1"/>
    </source>
</evidence>
<comment type="subcellular location">
    <subcellularLocation>
        <location evidence="1">Cell envelope</location>
    </subcellularLocation>
</comment>
<protein>
    <submittedName>
        <fullName evidence="3">Heparinase</fullName>
    </submittedName>
</protein>
<comment type="caution">
    <text evidence="3">The sequence shown here is derived from an EMBL/GenBank/DDBJ whole genome shotgun (WGS) entry which is preliminary data.</text>
</comment>
<accession>A0A556QSG6</accession>
<proteinExistence type="predicted"/>
<evidence type="ECO:0000256" key="1">
    <source>
        <dbReference type="ARBA" id="ARBA00004196"/>
    </source>
</evidence>
<dbReference type="InterPro" id="IPR012480">
    <property type="entry name" value="Hepar_II_III_C"/>
</dbReference>
<dbReference type="Gene3D" id="2.70.98.70">
    <property type="match status" value="1"/>
</dbReference>
<dbReference type="GO" id="GO:0016829">
    <property type="term" value="F:lyase activity"/>
    <property type="evidence" value="ECO:0007669"/>
    <property type="project" value="InterPro"/>
</dbReference>
<dbReference type="SUPFAM" id="SSF48230">
    <property type="entry name" value="Chondroitin AC/alginate lyase"/>
    <property type="match status" value="1"/>
</dbReference>
<dbReference type="Proteomes" id="UP000315648">
    <property type="component" value="Unassembled WGS sequence"/>
</dbReference>
<sequence length="619" mass="67631">MRNLLTAPLPENEIAAILAATAGRPSLPLLGDPVWSAVRDNPAITAWLLPLIARADAEASEPLPILTDELYADFAKTGDRLPFERPYFERRRRLGRAAMAVLLGDDATRTRLLPSFIKKLGEIMDEESWTLPAHVWNEPTGKNPWMIDLFAAETANNFADLLVVFAAVIPADLTQRIKTRLHVQIFENYVNPRTTFHWLTITNNWNAVCHQGVLGAALAVEEDHALVARMLSVAATRLPAFLTGYGADGSTSEGPGYWSYGFGWFAELNAQLEHRTRGQLSLFEGDEKVAAIARFAPQVTLAEGHFVNFSDGGRTGRLSSSLLTYLGQRLADTTLTAQGTAIYRHQADTGLDLDILRTDFFYLSRLALRVASTDVLATAREPVHPDVFFDDYGAIVTRGTDAGGHLWEFAAKGGHNAEHHNHNDCGSFLLNVDGAPAIIEIGAPEYVRAFFSDKRYDFLAARSLGHSVPFVNGCEQPEGAAFAATILKTEIGGDRVEFSVDLTKCYPPEARCVSLIRSWVFQKSAGRITISDTYELAAPGVIESLLICPPAVTRDGADALITTPKAVLRITPATGSTLTAVETCDYRGHHGTDEKVSRIRFAPNAPSRSGVIAYEVSLR</sequence>
<dbReference type="OrthoDB" id="9793856at2"/>
<reference evidence="3 4" key="1">
    <citation type="submission" date="2019-07" db="EMBL/GenBank/DDBJ databases">
        <title>Description of 53C-WASEF.</title>
        <authorList>
            <person name="Pitt A."/>
            <person name="Hahn M.W."/>
        </authorList>
    </citation>
    <scope>NUCLEOTIDE SEQUENCE [LARGE SCALE GENOMIC DNA]</scope>
    <source>
        <strain evidence="3 4">53C-WASEF</strain>
    </source>
</reference>
<dbReference type="Pfam" id="PF07940">
    <property type="entry name" value="Hepar_II_III_C"/>
    <property type="match status" value="1"/>
</dbReference>
<dbReference type="GO" id="GO:0030313">
    <property type="term" value="C:cell envelope"/>
    <property type="evidence" value="ECO:0007669"/>
    <property type="project" value="UniProtKB-SubCell"/>
</dbReference>
<feature type="domain" description="Heparinase II/III-like C-terminal" evidence="2">
    <location>
        <begin position="387"/>
        <end position="605"/>
    </location>
</feature>
<dbReference type="PANTHER" id="PTHR38045:SF1">
    <property type="entry name" value="HEPARINASE II_III-LIKE PROTEIN"/>
    <property type="match status" value="1"/>
</dbReference>
<dbReference type="InterPro" id="IPR008929">
    <property type="entry name" value="Chondroitin_lyas"/>
</dbReference>
<keyword evidence="4" id="KW-1185">Reference proteome</keyword>
<dbReference type="AlphaFoldDB" id="A0A556QSG6"/>
<dbReference type="PANTHER" id="PTHR38045">
    <property type="entry name" value="CHROMOSOME 1, WHOLE GENOME SHOTGUN SEQUENCE"/>
    <property type="match status" value="1"/>
</dbReference>